<evidence type="ECO:0000259" key="2">
    <source>
        <dbReference type="PROSITE" id="PS50160"/>
    </source>
</evidence>
<dbReference type="Proteomes" id="UP001319060">
    <property type="component" value="Unassembled WGS sequence"/>
</dbReference>
<dbReference type="SUPFAM" id="SSF56091">
    <property type="entry name" value="DNA ligase/mRNA capping enzyme, catalytic domain"/>
    <property type="match status" value="1"/>
</dbReference>
<sequence>MIQSFLKPMLPTLSEELPLGENWLYEVKYDGFRCALYWDDTSILMTSRNGHHLHAIFPEVPLFLKPLEDNVKHLFPLLVDGELCILENPYKASFEEIQKRGRLKQSEKIAHAAKLFPSSFCAFDLLAVEGNYINQLSFLKRKEKLKNVLHLLNRNVNDILPASQINYIPCTVDKAEIEKTVKNYKSEGIVAKDVSNKWSPGIRTNKWIKVKNLKVHTFILLGYDTENGFFHVGVLKDSSLVFVGLFSHGISPKEKEALIQIVKQNQSGRSGSLILIEPSICIELSYLELYKNQLRQPRFLKFRLDADWEECTWESLLKNN</sequence>
<dbReference type="InterPro" id="IPR012340">
    <property type="entry name" value="NA-bd_OB-fold"/>
</dbReference>
<dbReference type="InterPro" id="IPR012310">
    <property type="entry name" value="DNA_ligase_ATP-dep_cent"/>
</dbReference>
<dbReference type="EMBL" id="JAFHKS010000043">
    <property type="protein sequence ID" value="MBN3546140.1"/>
    <property type="molecule type" value="Genomic_DNA"/>
</dbReference>
<proteinExistence type="predicted"/>
<dbReference type="Gene3D" id="3.30.470.30">
    <property type="entry name" value="DNA ligase/mRNA capping enzyme"/>
    <property type="match status" value="1"/>
</dbReference>
<organism evidence="3 4">
    <name type="scientific">Fictibacillus barbaricus</name>
    <dbReference type="NCBI Taxonomy" id="182136"/>
    <lineage>
        <taxon>Bacteria</taxon>
        <taxon>Bacillati</taxon>
        <taxon>Bacillota</taxon>
        <taxon>Bacilli</taxon>
        <taxon>Bacillales</taxon>
        <taxon>Fictibacillaceae</taxon>
        <taxon>Fictibacillus</taxon>
    </lineage>
</organism>
<evidence type="ECO:0000313" key="3">
    <source>
        <dbReference type="EMBL" id="MBN3546140.1"/>
    </source>
</evidence>
<dbReference type="PANTHER" id="PTHR45997:SF1">
    <property type="entry name" value="DNA LIGASE 4"/>
    <property type="match status" value="1"/>
</dbReference>
<dbReference type="Pfam" id="PF01068">
    <property type="entry name" value="DNA_ligase_A_M"/>
    <property type="match status" value="1"/>
</dbReference>
<reference evidence="3 4" key="1">
    <citation type="submission" date="2021-01" db="EMBL/GenBank/DDBJ databases">
        <title>Genome Sequencing of Type Strains.</title>
        <authorList>
            <person name="Lemaire J.F."/>
            <person name="Inderbitzin P."/>
            <person name="Collins S.B."/>
            <person name="Wespe N."/>
            <person name="Knight-Connoni V."/>
        </authorList>
    </citation>
    <scope>NUCLEOTIDE SEQUENCE [LARGE SCALE GENOMIC DNA]</scope>
    <source>
        <strain evidence="3 4">DSM 14730</strain>
    </source>
</reference>
<gene>
    <name evidence="3" type="ORF">JYA64_12600</name>
</gene>
<evidence type="ECO:0000256" key="1">
    <source>
        <dbReference type="ARBA" id="ARBA00034003"/>
    </source>
</evidence>
<accession>A0ABS2ZHD5</accession>
<comment type="caution">
    <text evidence="3">The sequence shown here is derived from an EMBL/GenBank/DDBJ whole genome shotgun (WGS) entry which is preliminary data.</text>
</comment>
<dbReference type="PANTHER" id="PTHR45997">
    <property type="entry name" value="DNA LIGASE 4"/>
    <property type="match status" value="1"/>
</dbReference>
<name>A0ABS2ZHD5_9BACL</name>
<comment type="catalytic activity">
    <reaction evidence="1">
        <text>ATP + (deoxyribonucleotide)n-3'-hydroxyl + 5'-phospho-(deoxyribonucleotide)m = (deoxyribonucleotide)n+m + AMP + diphosphate.</text>
        <dbReference type="EC" id="6.5.1.1"/>
    </reaction>
</comment>
<keyword evidence="4" id="KW-1185">Reference proteome</keyword>
<evidence type="ECO:0000313" key="4">
    <source>
        <dbReference type="Proteomes" id="UP001319060"/>
    </source>
</evidence>
<dbReference type="Gene3D" id="2.40.50.140">
    <property type="entry name" value="Nucleic acid-binding proteins"/>
    <property type="match status" value="1"/>
</dbReference>
<dbReference type="SUPFAM" id="SSF50249">
    <property type="entry name" value="Nucleic acid-binding proteins"/>
    <property type="match status" value="1"/>
</dbReference>
<dbReference type="InterPro" id="IPR029710">
    <property type="entry name" value="LIG4"/>
</dbReference>
<dbReference type="PROSITE" id="PS50160">
    <property type="entry name" value="DNA_LIGASE_A3"/>
    <property type="match status" value="1"/>
</dbReference>
<feature type="domain" description="ATP-dependent DNA ligase family profile" evidence="2">
    <location>
        <begin position="120"/>
        <end position="275"/>
    </location>
</feature>
<protein>
    <recommendedName>
        <fullName evidence="2">ATP-dependent DNA ligase family profile domain-containing protein</fullName>
    </recommendedName>
</protein>
<dbReference type="RefSeq" id="WP_188402954.1">
    <property type="nucleotide sequence ID" value="NZ_BMCE01000002.1"/>
</dbReference>